<evidence type="ECO:0000313" key="1">
    <source>
        <dbReference type="EMBL" id="GAH43460.1"/>
    </source>
</evidence>
<gene>
    <name evidence="1" type="ORF">S03H2_14332</name>
</gene>
<protein>
    <submittedName>
        <fullName evidence="1">Uncharacterized protein</fullName>
    </submittedName>
</protein>
<dbReference type="EMBL" id="BARU01007272">
    <property type="protein sequence ID" value="GAH43460.1"/>
    <property type="molecule type" value="Genomic_DNA"/>
</dbReference>
<sequence length="31" mass="3497">ACGLNREIGGIWAVCKLFTSIEIPFLREKEC</sequence>
<dbReference type="AlphaFoldDB" id="X1GF97"/>
<name>X1GF97_9ZZZZ</name>
<comment type="caution">
    <text evidence="1">The sequence shown here is derived from an EMBL/GenBank/DDBJ whole genome shotgun (WGS) entry which is preliminary data.</text>
</comment>
<organism evidence="1">
    <name type="scientific">marine sediment metagenome</name>
    <dbReference type="NCBI Taxonomy" id="412755"/>
    <lineage>
        <taxon>unclassified sequences</taxon>
        <taxon>metagenomes</taxon>
        <taxon>ecological metagenomes</taxon>
    </lineage>
</organism>
<proteinExistence type="predicted"/>
<feature type="non-terminal residue" evidence="1">
    <location>
        <position position="1"/>
    </location>
</feature>
<reference evidence="1" key="1">
    <citation type="journal article" date="2014" name="Front. Microbiol.">
        <title>High frequency of phylogenetically diverse reductive dehalogenase-homologous genes in deep subseafloor sedimentary metagenomes.</title>
        <authorList>
            <person name="Kawai M."/>
            <person name="Futagami T."/>
            <person name="Toyoda A."/>
            <person name="Takaki Y."/>
            <person name="Nishi S."/>
            <person name="Hori S."/>
            <person name="Arai W."/>
            <person name="Tsubouchi T."/>
            <person name="Morono Y."/>
            <person name="Uchiyama I."/>
            <person name="Ito T."/>
            <person name="Fujiyama A."/>
            <person name="Inagaki F."/>
            <person name="Takami H."/>
        </authorList>
    </citation>
    <scope>NUCLEOTIDE SEQUENCE</scope>
    <source>
        <strain evidence="1">Expedition CK06-06</strain>
    </source>
</reference>
<accession>X1GF97</accession>